<dbReference type="Gene3D" id="3.20.20.80">
    <property type="entry name" value="Glycosidases"/>
    <property type="match status" value="1"/>
</dbReference>
<feature type="signal peptide" evidence="13">
    <location>
        <begin position="1"/>
        <end position="19"/>
    </location>
</feature>
<evidence type="ECO:0000256" key="6">
    <source>
        <dbReference type="ARBA" id="ARBA00022801"/>
    </source>
</evidence>
<keyword evidence="7" id="KW-0146">Chitin degradation</keyword>
<keyword evidence="9" id="KW-0119">Carbohydrate metabolism</keyword>
<dbReference type="GO" id="GO:0000272">
    <property type="term" value="P:polysaccharide catabolic process"/>
    <property type="evidence" value="ECO:0007669"/>
    <property type="project" value="UniProtKB-KW"/>
</dbReference>
<dbReference type="PANTHER" id="PTHR11177:SF399">
    <property type="entry name" value="CHITINASE 6, ISOFORM C"/>
    <property type="match status" value="1"/>
</dbReference>
<comment type="catalytic activity">
    <reaction evidence="1">
        <text>Random endo-hydrolysis of N-acetyl-beta-D-glucosaminide (1-&gt;4)-beta-linkages in chitin and chitodextrins.</text>
        <dbReference type="EC" id="3.2.1.14"/>
    </reaction>
</comment>
<keyword evidence="11" id="KW-0624">Polysaccharide degradation</keyword>
<evidence type="ECO:0000256" key="4">
    <source>
        <dbReference type="ARBA" id="ARBA00022669"/>
    </source>
</evidence>
<dbReference type="InterPro" id="IPR050314">
    <property type="entry name" value="Glycosyl_Hydrlase_18"/>
</dbReference>
<gene>
    <name evidence="15" type="ORF">O3M35_010426</name>
</gene>
<evidence type="ECO:0000313" key="16">
    <source>
        <dbReference type="Proteomes" id="UP001461498"/>
    </source>
</evidence>
<dbReference type="GO" id="GO:0005576">
    <property type="term" value="C:extracellular region"/>
    <property type="evidence" value="ECO:0007669"/>
    <property type="project" value="TreeGrafter"/>
</dbReference>
<evidence type="ECO:0000256" key="3">
    <source>
        <dbReference type="ARBA" id="ARBA00012729"/>
    </source>
</evidence>
<feature type="region of interest" description="Disordered" evidence="12">
    <location>
        <begin position="416"/>
        <end position="454"/>
    </location>
</feature>
<dbReference type="EMBL" id="JAPXFL010000007">
    <property type="protein sequence ID" value="KAK9503977.1"/>
    <property type="molecule type" value="Genomic_DNA"/>
</dbReference>
<dbReference type="PROSITE" id="PS00018">
    <property type="entry name" value="EF_HAND_1"/>
    <property type="match status" value="1"/>
</dbReference>
<keyword evidence="5 13" id="KW-0732">Signal</keyword>
<evidence type="ECO:0000256" key="12">
    <source>
        <dbReference type="SAM" id="MobiDB-lite"/>
    </source>
</evidence>
<evidence type="ECO:0000256" key="11">
    <source>
        <dbReference type="ARBA" id="ARBA00023326"/>
    </source>
</evidence>
<dbReference type="InterPro" id="IPR017853">
    <property type="entry name" value="GH"/>
</dbReference>
<comment type="similarity">
    <text evidence="2">Belongs to the glycosyl hydrolase 18 family. Chitinase class II subfamily.</text>
</comment>
<dbReference type="GO" id="GO:0006032">
    <property type="term" value="P:chitin catabolic process"/>
    <property type="evidence" value="ECO:0007669"/>
    <property type="project" value="UniProtKB-KW"/>
</dbReference>
<dbReference type="PROSITE" id="PS51910">
    <property type="entry name" value="GH18_2"/>
    <property type="match status" value="1"/>
</dbReference>
<evidence type="ECO:0000256" key="9">
    <source>
        <dbReference type="ARBA" id="ARBA00023277"/>
    </source>
</evidence>
<dbReference type="FunFam" id="3.10.50.10:FF:000004">
    <property type="entry name" value="Chitinase 5"/>
    <property type="match status" value="1"/>
</dbReference>
<dbReference type="EC" id="3.2.1.14" evidence="3"/>
<evidence type="ECO:0000256" key="10">
    <source>
        <dbReference type="ARBA" id="ARBA00023295"/>
    </source>
</evidence>
<dbReference type="AlphaFoldDB" id="A0AAW1D052"/>
<dbReference type="SUPFAM" id="SSF51445">
    <property type="entry name" value="(Trans)glycosidases"/>
    <property type="match status" value="1"/>
</dbReference>
<keyword evidence="4" id="KW-0147">Chitin-binding</keyword>
<dbReference type="InterPro" id="IPR011583">
    <property type="entry name" value="Chitinase_II/V-like_cat"/>
</dbReference>
<feature type="compositionally biased region" description="Polar residues" evidence="12">
    <location>
        <begin position="441"/>
        <end position="454"/>
    </location>
</feature>
<dbReference type="SMART" id="SM00636">
    <property type="entry name" value="Glyco_18"/>
    <property type="match status" value="1"/>
</dbReference>
<dbReference type="InterPro" id="IPR029070">
    <property type="entry name" value="Chitinase_insertion_sf"/>
</dbReference>
<keyword evidence="16" id="KW-1185">Reference proteome</keyword>
<name>A0AAW1D052_9HEMI</name>
<reference evidence="15 16" key="1">
    <citation type="submission" date="2022-12" db="EMBL/GenBank/DDBJ databases">
        <title>Chromosome-level genome assembly of true bugs.</title>
        <authorList>
            <person name="Ma L."/>
            <person name="Li H."/>
        </authorList>
    </citation>
    <scope>NUCLEOTIDE SEQUENCE [LARGE SCALE GENOMIC DNA]</scope>
    <source>
        <strain evidence="15">Lab_2022b</strain>
    </source>
</reference>
<evidence type="ECO:0000259" key="14">
    <source>
        <dbReference type="PROSITE" id="PS51910"/>
    </source>
</evidence>
<evidence type="ECO:0000256" key="7">
    <source>
        <dbReference type="ARBA" id="ARBA00023024"/>
    </source>
</evidence>
<dbReference type="InterPro" id="IPR018247">
    <property type="entry name" value="EF_Hand_1_Ca_BS"/>
</dbReference>
<proteinExistence type="inferred from homology"/>
<dbReference type="SUPFAM" id="SSF54556">
    <property type="entry name" value="Chitinase insertion domain"/>
    <property type="match status" value="1"/>
</dbReference>
<dbReference type="PANTHER" id="PTHR11177">
    <property type="entry name" value="CHITINASE"/>
    <property type="match status" value="1"/>
</dbReference>
<dbReference type="GO" id="GO:0008843">
    <property type="term" value="F:endochitinase activity"/>
    <property type="evidence" value="ECO:0007669"/>
    <property type="project" value="UniProtKB-EC"/>
</dbReference>
<dbReference type="InterPro" id="IPR001223">
    <property type="entry name" value="Glyco_hydro18_cat"/>
</dbReference>
<keyword evidence="10" id="KW-0326">Glycosidase</keyword>
<dbReference type="GO" id="GO:0008061">
    <property type="term" value="F:chitin binding"/>
    <property type="evidence" value="ECO:0007669"/>
    <property type="project" value="UniProtKB-KW"/>
</dbReference>
<evidence type="ECO:0000256" key="5">
    <source>
        <dbReference type="ARBA" id="ARBA00022729"/>
    </source>
</evidence>
<feature type="chain" id="PRO_5043934578" description="chitinase" evidence="13">
    <location>
        <begin position="20"/>
        <end position="504"/>
    </location>
</feature>
<dbReference type="Gene3D" id="3.10.50.10">
    <property type="match status" value="1"/>
</dbReference>
<dbReference type="Pfam" id="PF00704">
    <property type="entry name" value="Glyco_hydro_18"/>
    <property type="match status" value="1"/>
</dbReference>
<feature type="compositionally biased region" description="Basic and acidic residues" evidence="12">
    <location>
        <begin position="430"/>
        <end position="440"/>
    </location>
</feature>
<evidence type="ECO:0000256" key="2">
    <source>
        <dbReference type="ARBA" id="ARBA00009121"/>
    </source>
</evidence>
<sequence>MKYSFIALIFVAFLAFTISQNAVDDKGKKIVCYYANWSPTRAGTAKFTPQNIDPFLCTHLIYAFASFAEGKIVAGDPEQDINNNGFVDFNDLKKVNEKLKTMLSIGGWAEGSAKFSRIASKADRRDRFAQSVVELLRQYNFDGINIDWQYPTFRDGSRPEDRENFVELVKTLRESFDNEAQLTTKPRMLVTMTLPAEKEYIEQGYDLINLQKYIDFFSIVSYDYHLSVEPSINHHAPLYPLPQEIEADMNVGLNADATVEYLLSRGIMKEKLNLGIPTYGRTFKLENSEEHQFGAASKGQGDTGKTNREVGYIPYYEICKKILDEKWTVVQVNTSALGPYAYKGEDWVAYDDENIARTKAEYVRKKGLNGIMFWTIDNDDFRGDCGNRSFPVIKAARDGLRGIPPIRNRVENRPKIPRVGEDPFIGKTTEPPRRQTERITESTNNEPIANGINPTVNSVPTIKQFFLTLPTQKPTQIARVKNSDGDSYYQTISIWIQNNIINFK</sequence>
<keyword evidence="8" id="KW-1015">Disulfide bond</keyword>
<protein>
    <recommendedName>
        <fullName evidence="3">chitinase</fullName>
        <ecNumber evidence="3">3.2.1.14</ecNumber>
    </recommendedName>
</protein>
<accession>A0AAW1D052</accession>
<organism evidence="15 16">
    <name type="scientific">Rhynocoris fuscipes</name>
    <dbReference type="NCBI Taxonomy" id="488301"/>
    <lineage>
        <taxon>Eukaryota</taxon>
        <taxon>Metazoa</taxon>
        <taxon>Ecdysozoa</taxon>
        <taxon>Arthropoda</taxon>
        <taxon>Hexapoda</taxon>
        <taxon>Insecta</taxon>
        <taxon>Pterygota</taxon>
        <taxon>Neoptera</taxon>
        <taxon>Paraneoptera</taxon>
        <taxon>Hemiptera</taxon>
        <taxon>Heteroptera</taxon>
        <taxon>Panheteroptera</taxon>
        <taxon>Cimicomorpha</taxon>
        <taxon>Reduviidae</taxon>
        <taxon>Harpactorinae</taxon>
        <taxon>Harpactorini</taxon>
        <taxon>Rhynocoris</taxon>
    </lineage>
</organism>
<comment type="caution">
    <text evidence="15">The sequence shown here is derived from an EMBL/GenBank/DDBJ whole genome shotgun (WGS) entry which is preliminary data.</text>
</comment>
<evidence type="ECO:0000256" key="13">
    <source>
        <dbReference type="SAM" id="SignalP"/>
    </source>
</evidence>
<dbReference type="Proteomes" id="UP001461498">
    <property type="component" value="Unassembled WGS sequence"/>
</dbReference>
<feature type="domain" description="GH18" evidence="14">
    <location>
        <begin position="28"/>
        <end position="403"/>
    </location>
</feature>
<evidence type="ECO:0000313" key="15">
    <source>
        <dbReference type="EMBL" id="KAK9503977.1"/>
    </source>
</evidence>
<evidence type="ECO:0000256" key="1">
    <source>
        <dbReference type="ARBA" id="ARBA00000822"/>
    </source>
</evidence>
<evidence type="ECO:0000256" key="8">
    <source>
        <dbReference type="ARBA" id="ARBA00023157"/>
    </source>
</evidence>
<keyword evidence="6" id="KW-0378">Hydrolase</keyword>